<organism evidence="2">
    <name type="scientific">Caldithrix abyssi</name>
    <dbReference type="NCBI Taxonomy" id="187145"/>
    <lineage>
        <taxon>Bacteria</taxon>
        <taxon>Pseudomonadati</taxon>
        <taxon>Calditrichota</taxon>
        <taxon>Calditrichia</taxon>
        <taxon>Calditrichales</taxon>
        <taxon>Calditrichaceae</taxon>
        <taxon>Caldithrix</taxon>
    </lineage>
</organism>
<feature type="non-terminal residue" evidence="2">
    <location>
        <position position="121"/>
    </location>
</feature>
<dbReference type="PANTHER" id="PTHR31303:SF1">
    <property type="entry name" value="CTP-DEPENDENT DIACYLGLYCEROL KINASE 1"/>
    <property type="match status" value="1"/>
</dbReference>
<dbReference type="PANTHER" id="PTHR31303">
    <property type="entry name" value="CTP-DEPENDENT DIACYLGLYCEROL KINASE 1"/>
    <property type="match status" value="1"/>
</dbReference>
<comment type="caution">
    <text evidence="2">The sequence shown here is derived from an EMBL/GenBank/DDBJ whole genome shotgun (WGS) entry which is preliminary data.</text>
</comment>
<name>A0A7V5LIM7_CALAY</name>
<feature type="transmembrane region" description="Helical" evidence="1">
    <location>
        <begin position="81"/>
        <end position="98"/>
    </location>
</feature>
<keyword evidence="1" id="KW-0812">Transmembrane</keyword>
<keyword evidence="1" id="KW-0472">Membrane</keyword>
<dbReference type="GO" id="GO:0004143">
    <property type="term" value="F:ATP-dependent diacylglycerol kinase activity"/>
    <property type="evidence" value="ECO:0007669"/>
    <property type="project" value="InterPro"/>
</dbReference>
<gene>
    <name evidence="2" type="ORF">ENL21_05530</name>
</gene>
<dbReference type="InterPro" id="IPR037997">
    <property type="entry name" value="Dgk1-like"/>
</dbReference>
<dbReference type="AlphaFoldDB" id="A0A7V5LIM7"/>
<evidence type="ECO:0008006" key="3">
    <source>
        <dbReference type="Google" id="ProtNLM"/>
    </source>
</evidence>
<protein>
    <recommendedName>
        <fullName evidence="3">Phosphatidate cytidylyltransferase</fullName>
    </recommendedName>
</protein>
<evidence type="ECO:0000313" key="2">
    <source>
        <dbReference type="EMBL" id="HHE55223.1"/>
    </source>
</evidence>
<sequence>MKQTLPMVKLIQRKAIHFATTLIPLYYYFSHNTEMVKWLTVILAAGFLLADLLRLKFILAKKIFLNIFGSMLKEAESQKRLTGATMLFIGMAATVFLFKEKQAVPALLMVCLADPLAGIVG</sequence>
<keyword evidence="1" id="KW-1133">Transmembrane helix</keyword>
<proteinExistence type="predicted"/>
<reference evidence="2" key="1">
    <citation type="journal article" date="2020" name="mSystems">
        <title>Genome- and Community-Level Interaction Insights into Carbon Utilization and Element Cycling Functions of Hydrothermarchaeota in Hydrothermal Sediment.</title>
        <authorList>
            <person name="Zhou Z."/>
            <person name="Liu Y."/>
            <person name="Xu W."/>
            <person name="Pan J."/>
            <person name="Luo Z.H."/>
            <person name="Li M."/>
        </authorList>
    </citation>
    <scope>NUCLEOTIDE SEQUENCE [LARGE SCALE GENOMIC DNA]</scope>
    <source>
        <strain evidence="2">HyVt-76</strain>
    </source>
</reference>
<accession>A0A7V5LIM7</accession>
<dbReference type="EMBL" id="DRTD01000403">
    <property type="protein sequence ID" value="HHE55223.1"/>
    <property type="molecule type" value="Genomic_DNA"/>
</dbReference>
<evidence type="ECO:0000256" key="1">
    <source>
        <dbReference type="SAM" id="Phobius"/>
    </source>
</evidence>
<feature type="transmembrane region" description="Helical" evidence="1">
    <location>
        <begin position="35"/>
        <end position="53"/>
    </location>
</feature>
<dbReference type="Proteomes" id="UP000886111">
    <property type="component" value="Unassembled WGS sequence"/>
</dbReference>